<dbReference type="RefSeq" id="WP_099898718.1">
    <property type="nucleotide sequence ID" value="NZ_BPQJ01000035.1"/>
</dbReference>
<feature type="domain" description="Tail sheath protein subtilisin-like" evidence="2">
    <location>
        <begin position="211"/>
        <end position="377"/>
    </location>
</feature>
<dbReference type="EMBL" id="BPQJ01000035">
    <property type="protein sequence ID" value="GJD65173.1"/>
    <property type="molecule type" value="Genomic_DNA"/>
</dbReference>
<evidence type="ECO:0000256" key="1">
    <source>
        <dbReference type="ARBA" id="ARBA00008005"/>
    </source>
</evidence>
<evidence type="ECO:0000313" key="4">
    <source>
        <dbReference type="EMBL" id="GJD65173.1"/>
    </source>
</evidence>
<evidence type="ECO:0000259" key="2">
    <source>
        <dbReference type="Pfam" id="PF04984"/>
    </source>
</evidence>
<proteinExistence type="inferred from homology"/>
<dbReference type="Pfam" id="PF17482">
    <property type="entry name" value="Phage_sheath_1C"/>
    <property type="match status" value="1"/>
</dbReference>
<dbReference type="AlphaFoldDB" id="A0AA37HG77"/>
<sequence>MVVAFNNMPGDLRAPLFYAEFNAGIPAYSGLSRSIVLGRRSTGSLLQALKPRNVGGTDPNALGGRGSMLAEMLLYARRHNPTGELWVMDVGDPTGGAAATGAITVAGPATASGTVVVYLGGERYSVGVANGDSAATIAAALVATIGRGYVKFGRRMNAPVTAAVDGTTPGKVNLTAVHTGTEGNGFRIERGLDGDEIDPAGVTVTVTAMSGGAGDVDMAAALAALGSTQFDWVISPYAAASQLNAARDHFSDAGGTWGPTVGLGGHYLTILNGNVSALTTLGATRNDRHCTILGVLNHPTPLWSIVAALGGVVGFSKNLGRSLTEAIEIARPLQTIVLQGVRPAADLGDRFDLADRETLYHNGISGLTVNADGSVAIDRLFTTYQLNAYGQPDNTFISVESIAISAYVGRYMALKITSTYPRHVLRSDNPRGLQGVVTPDQARTTIIHAYTELSEVGGVVENVELFAQYLIVERSADPNRLNAYLPIDVANQLNVFASNITVNQELTAANAAQL</sequence>
<evidence type="ECO:0000313" key="5">
    <source>
        <dbReference type="Proteomes" id="UP001055286"/>
    </source>
</evidence>
<accession>A0AA37HG77</accession>
<gene>
    <name evidence="4" type="ORF">MPEAHAMD_5360</name>
</gene>
<comment type="similarity">
    <text evidence="1">Belongs to the myoviridae tail sheath protein family.</text>
</comment>
<dbReference type="Pfam" id="PF04984">
    <property type="entry name" value="Phage_sheath_1"/>
    <property type="match status" value="1"/>
</dbReference>
<name>A0AA37HG77_9HYPH</name>
<evidence type="ECO:0000259" key="3">
    <source>
        <dbReference type="Pfam" id="PF17482"/>
    </source>
</evidence>
<protein>
    <recommendedName>
        <fullName evidence="6">Phage tail protein</fullName>
    </recommendedName>
</protein>
<organism evidence="4 5">
    <name type="scientific">Methylobacterium frigidaeris</name>
    <dbReference type="NCBI Taxonomy" id="2038277"/>
    <lineage>
        <taxon>Bacteria</taxon>
        <taxon>Pseudomonadati</taxon>
        <taxon>Pseudomonadota</taxon>
        <taxon>Alphaproteobacteria</taxon>
        <taxon>Hyphomicrobiales</taxon>
        <taxon>Methylobacteriaceae</taxon>
        <taxon>Methylobacterium</taxon>
    </lineage>
</organism>
<dbReference type="InterPro" id="IPR020287">
    <property type="entry name" value="Tail_sheath_C"/>
</dbReference>
<dbReference type="InterPro" id="IPR035089">
    <property type="entry name" value="Phage_sheath_subtilisin"/>
</dbReference>
<comment type="caution">
    <text evidence="4">The sequence shown here is derived from an EMBL/GenBank/DDBJ whole genome shotgun (WGS) entry which is preliminary data.</text>
</comment>
<reference evidence="4" key="2">
    <citation type="submission" date="2021-08" db="EMBL/GenBank/DDBJ databases">
        <authorList>
            <person name="Tani A."/>
            <person name="Ola A."/>
            <person name="Ogura Y."/>
            <person name="Katsura K."/>
            <person name="Hayashi T."/>
        </authorList>
    </citation>
    <scope>NUCLEOTIDE SEQUENCE</scope>
    <source>
        <strain evidence="4">JCM 32048</strain>
    </source>
</reference>
<dbReference type="Proteomes" id="UP001055286">
    <property type="component" value="Unassembled WGS sequence"/>
</dbReference>
<evidence type="ECO:0008006" key="6">
    <source>
        <dbReference type="Google" id="ProtNLM"/>
    </source>
</evidence>
<reference evidence="4" key="1">
    <citation type="journal article" date="2016" name="Front. Microbiol.">
        <title>Genome Sequence of the Piezophilic, Mesophilic Sulfate-Reducing Bacterium Desulfovibrio indicus J2T.</title>
        <authorList>
            <person name="Cao J."/>
            <person name="Maignien L."/>
            <person name="Shao Z."/>
            <person name="Alain K."/>
            <person name="Jebbar M."/>
        </authorList>
    </citation>
    <scope>NUCLEOTIDE SEQUENCE</scope>
    <source>
        <strain evidence="4">JCM 32048</strain>
    </source>
</reference>
<feature type="domain" description="Tail sheath protein C-terminal" evidence="3">
    <location>
        <begin position="392"/>
        <end position="502"/>
    </location>
</feature>
<keyword evidence="5" id="KW-1185">Reference proteome</keyword>